<keyword evidence="5" id="KW-1185">Reference proteome</keyword>
<dbReference type="Proteomes" id="UP000436088">
    <property type="component" value="Unassembled WGS sequence"/>
</dbReference>
<evidence type="ECO:0000313" key="4">
    <source>
        <dbReference type="EMBL" id="KAE8674905.1"/>
    </source>
</evidence>
<protein>
    <submittedName>
        <fullName evidence="4">Dihydrolipoyl dehydrogenase 1</fullName>
    </submittedName>
</protein>
<dbReference type="InterPro" id="IPR036188">
    <property type="entry name" value="FAD/NAD-bd_sf"/>
</dbReference>
<keyword evidence="1" id="KW-0808">Transferase</keyword>
<evidence type="ECO:0000259" key="2">
    <source>
        <dbReference type="Pfam" id="PF00108"/>
    </source>
</evidence>
<gene>
    <name evidence="4" type="ORF">F3Y22_tig00111708pilonHSYRG00205</name>
</gene>
<dbReference type="PRINTS" id="PR00411">
    <property type="entry name" value="PNDRDTASEI"/>
</dbReference>
<name>A0A6A2Y2X4_HIBSY</name>
<dbReference type="SUPFAM" id="SSF53901">
    <property type="entry name" value="Thiolase-like"/>
    <property type="match status" value="1"/>
</dbReference>
<dbReference type="Gene3D" id="3.40.47.10">
    <property type="match status" value="1"/>
</dbReference>
<organism evidence="4 5">
    <name type="scientific">Hibiscus syriacus</name>
    <name type="common">Rose of Sharon</name>
    <dbReference type="NCBI Taxonomy" id="106335"/>
    <lineage>
        <taxon>Eukaryota</taxon>
        <taxon>Viridiplantae</taxon>
        <taxon>Streptophyta</taxon>
        <taxon>Embryophyta</taxon>
        <taxon>Tracheophyta</taxon>
        <taxon>Spermatophyta</taxon>
        <taxon>Magnoliopsida</taxon>
        <taxon>eudicotyledons</taxon>
        <taxon>Gunneridae</taxon>
        <taxon>Pentapetalae</taxon>
        <taxon>rosids</taxon>
        <taxon>malvids</taxon>
        <taxon>Malvales</taxon>
        <taxon>Malvaceae</taxon>
        <taxon>Malvoideae</taxon>
        <taxon>Hibiscus</taxon>
    </lineage>
</organism>
<dbReference type="PANTHER" id="PTHR43853:SF15">
    <property type="entry name" value="3-KETOACYL-COA THIOLASE 5, PEROXISOMAL"/>
    <property type="match status" value="1"/>
</dbReference>
<evidence type="ECO:0000256" key="1">
    <source>
        <dbReference type="ARBA" id="ARBA00022679"/>
    </source>
</evidence>
<proteinExistence type="predicted"/>
<dbReference type="InterPro" id="IPR023753">
    <property type="entry name" value="FAD/NAD-binding_dom"/>
</dbReference>
<dbReference type="Pfam" id="PF07992">
    <property type="entry name" value="Pyr_redox_2"/>
    <property type="match status" value="1"/>
</dbReference>
<dbReference type="CDD" id="cd00751">
    <property type="entry name" value="thiolase"/>
    <property type="match status" value="1"/>
</dbReference>
<dbReference type="Gene3D" id="3.50.50.60">
    <property type="entry name" value="FAD/NAD(P)-binding domain"/>
    <property type="match status" value="1"/>
</dbReference>
<dbReference type="SUPFAM" id="SSF51905">
    <property type="entry name" value="FAD/NAD(P)-binding domain"/>
    <property type="match status" value="1"/>
</dbReference>
<dbReference type="PANTHER" id="PTHR43853">
    <property type="entry name" value="3-KETOACYL-COA THIOLASE, PEROXISOMAL"/>
    <property type="match status" value="1"/>
</dbReference>
<dbReference type="InterPro" id="IPR020616">
    <property type="entry name" value="Thiolase_N"/>
</dbReference>
<dbReference type="PRINTS" id="PR00368">
    <property type="entry name" value="FADPNR"/>
</dbReference>
<dbReference type="GO" id="GO:0003988">
    <property type="term" value="F:acetyl-CoA C-acyltransferase activity"/>
    <property type="evidence" value="ECO:0007669"/>
    <property type="project" value="TreeGrafter"/>
</dbReference>
<reference evidence="4" key="1">
    <citation type="submission" date="2019-09" db="EMBL/GenBank/DDBJ databases">
        <title>Draft genome information of white flower Hibiscus syriacus.</title>
        <authorList>
            <person name="Kim Y.-M."/>
        </authorList>
    </citation>
    <scope>NUCLEOTIDE SEQUENCE [LARGE SCALE GENOMIC DNA]</scope>
    <source>
        <strain evidence="4">YM2019G1</strain>
    </source>
</reference>
<dbReference type="GO" id="GO:0005777">
    <property type="term" value="C:peroxisome"/>
    <property type="evidence" value="ECO:0007669"/>
    <property type="project" value="TreeGrafter"/>
</dbReference>
<dbReference type="InterPro" id="IPR020615">
    <property type="entry name" value="Thiolase_acyl_enz_int_AS"/>
</dbReference>
<accession>A0A6A2Y2X4</accession>
<dbReference type="AlphaFoldDB" id="A0A6A2Y2X4"/>
<dbReference type="InterPro" id="IPR016039">
    <property type="entry name" value="Thiolase-like"/>
</dbReference>
<dbReference type="InterPro" id="IPR002155">
    <property type="entry name" value="Thiolase"/>
</dbReference>
<feature type="domain" description="Thiolase N-terminal" evidence="2">
    <location>
        <begin position="95"/>
        <end position="333"/>
    </location>
</feature>
<dbReference type="EMBL" id="VEPZ02001408">
    <property type="protein sequence ID" value="KAE8674905.1"/>
    <property type="molecule type" value="Genomic_DNA"/>
</dbReference>
<dbReference type="PROSITE" id="PS00098">
    <property type="entry name" value="THIOLASE_1"/>
    <property type="match status" value="1"/>
</dbReference>
<evidence type="ECO:0000259" key="3">
    <source>
        <dbReference type="Pfam" id="PF07992"/>
    </source>
</evidence>
<dbReference type="InterPro" id="IPR050215">
    <property type="entry name" value="Thiolase-like_sf_Thiolase"/>
</dbReference>
<sequence>MIMREIEIGEDGRELGKLEIGLVISIKGRLGILIKGRGAASSKGSHANSTQQHPTAPARNLTVRDSCIADVFDKLPTSKPSICLAGNNTAFGDDIVIVVACRTPICKSKRGGFKDTHANDLLAPVLKALIDRTKVNPSEVGDIVVCSVLACATLRATQCRMTTFYVGFPDTVPIRTVNRQCSSGLQAVADIAASIKAGFYDIGIGAGLESMKTDGLVSRFEEVNPKTDSFAQARDCILPMGITSENVAQRYGITRQKQDQAIVESHRWAATRTAYGKFKEEIILVAIKIVNLKIGEEKAIIISEDDGIRPDTNIPSLAKLKPAGNASQVSEGADRCKFNPVKIGRDKLVEEDDPYKMGLEVSELKKQLVTSRSKGSTVKALVVINPGKPTGHVLAEKNQKAIKVIEVEKKAPDAYYYQPLLVVNGKMRELQSEHHMKALGLQALGVDILIGVGTIVGPQKVKYGKVGFRNNIIATKDIIIATGSVPFVPKGIEVDGKAIITSDHALKLESVPDWIAIVGSGYIGSEVTFIEALDQLMPGFDPEIGKLAQRVLINPRKIDYHTGVFATKITPAKDEKPVTIELIDAKTMEPKDTLEIDAALIATGRAPFTNGLGLKNLNVVTQRGFILVDERMRVNDSSGNLVPHLYCIGDANGKMMLVHVASVQGSFRGKDNVMNTWEINKESSRNQLLKQLLNLKIFQKTQARKGLRLAARVYGTAIYSFWWKVFGNLSFLDDGVFNLKKHNQAITQLLMQWMNLRILSWRGIVMIMREIEIGEDRGKLGKLEIGLEILIKGRLGILIKGMGAASSEGSHANSTQ</sequence>
<comment type="caution">
    <text evidence="4">The sequence shown here is derived from an EMBL/GenBank/DDBJ whole genome shotgun (WGS) entry which is preliminary data.</text>
</comment>
<dbReference type="GO" id="GO:0016491">
    <property type="term" value="F:oxidoreductase activity"/>
    <property type="evidence" value="ECO:0007669"/>
    <property type="project" value="InterPro"/>
</dbReference>
<dbReference type="Pfam" id="PF00108">
    <property type="entry name" value="Thiolase_N"/>
    <property type="match status" value="1"/>
</dbReference>
<dbReference type="GO" id="GO:0006635">
    <property type="term" value="P:fatty acid beta-oxidation"/>
    <property type="evidence" value="ECO:0007669"/>
    <property type="project" value="TreeGrafter"/>
</dbReference>
<feature type="domain" description="FAD/NAD(P)-binding" evidence="3">
    <location>
        <begin position="414"/>
        <end position="665"/>
    </location>
</feature>
<evidence type="ECO:0000313" key="5">
    <source>
        <dbReference type="Proteomes" id="UP000436088"/>
    </source>
</evidence>
<dbReference type="GO" id="GO:0010124">
    <property type="term" value="P:phenylacetate catabolic process"/>
    <property type="evidence" value="ECO:0007669"/>
    <property type="project" value="TreeGrafter"/>
</dbReference>